<keyword evidence="3" id="KW-1185">Reference proteome</keyword>
<dbReference type="Gene3D" id="3.40.630.10">
    <property type="entry name" value="Zn peptidases"/>
    <property type="match status" value="2"/>
</dbReference>
<proteinExistence type="predicted"/>
<accession>A0ABQ5SK36</accession>
<dbReference type="PANTHER" id="PTHR43501:SF1">
    <property type="entry name" value="CYTOSOL NON-SPECIFIC DIPEPTIDASE"/>
    <property type="match status" value="1"/>
</dbReference>
<dbReference type="InterPro" id="IPR011650">
    <property type="entry name" value="Peptidase_M20_dimer"/>
</dbReference>
<dbReference type="EMBL" id="BSDZ01000089">
    <property type="protein sequence ID" value="GLI69838.1"/>
    <property type="molecule type" value="Genomic_DNA"/>
</dbReference>
<evidence type="ECO:0000259" key="1">
    <source>
        <dbReference type="Pfam" id="PF07687"/>
    </source>
</evidence>
<evidence type="ECO:0000313" key="2">
    <source>
        <dbReference type="EMBL" id="GLI69838.1"/>
    </source>
</evidence>
<protein>
    <recommendedName>
        <fullName evidence="1">Peptidase M20 dimerisation domain-containing protein</fullName>
    </recommendedName>
</protein>
<feature type="domain" description="Peptidase M20 dimerisation" evidence="1">
    <location>
        <begin position="270"/>
        <end position="356"/>
    </location>
</feature>
<dbReference type="Proteomes" id="UP001165090">
    <property type="component" value="Unassembled WGS sequence"/>
</dbReference>
<dbReference type="NCBIfam" id="TIGR01893">
    <property type="entry name" value="aa-his-dipept"/>
    <property type="match status" value="1"/>
</dbReference>
<dbReference type="Pfam" id="PF07687">
    <property type="entry name" value="M20_dimer"/>
    <property type="match status" value="1"/>
</dbReference>
<dbReference type="PRINTS" id="PR00934">
    <property type="entry name" value="XHISDIPTASE"/>
</dbReference>
<evidence type="ECO:0000313" key="3">
    <source>
        <dbReference type="Proteomes" id="UP001165090"/>
    </source>
</evidence>
<name>A0ABQ5SK36_9CHLO</name>
<gene>
    <name evidence="2" type="ORF">VaNZ11_014542</name>
</gene>
<dbReference type="Pfam" id="PF01546">
    <property type="entry name" value="Peptidase_M20"/>
    <property type="match status" value="1"/>
</dbReference>
<dbReference type="InterPro" id="IPR002933">
    <property type="entry name" value="Peptidase_M20"/>
</dbReference>
<dbReference type="PANTHER" id="PTHR43501">
    <property type="entry name" value="CYTOSOL NON-SPECIFIC DIPEPTIDASE"/>
    <property type="match status" value="1"/>
</dbReference>
<organism evidence="2 3">
    <name type="scientific">Volvox africanus</name>
    <dbReference type="NCBI Taxonomy" id="51714"/>
    <lineage>
        <taxon>Eukaryota</taxon>
        <taxon>Viridiplantae</taxon>
        <taxon>Chlorophyta</taxon>
        <taxon>core chlorophytes</taxon>
        <taxon>Chlorophyceae</taxon>
        <taxon>CS clade</taxon>
        <taxon>Chlamydomonadales</taxon>
        <taxon>Volvocaceae</taxon>
        <taxon>Volvox</taxon>
    </lineage>
</organism>
<reference evidence="2 3" key="1">
    <citation type="journal article" date="2023" name="IScience">
        <title>Expanded male sex-determining region conserved during the evolution of homothallism in the green alga Volvox.</title>
        <authorList>
            <person name="Yamamoto K."/>
            <person name="Matsuzaki R."/>
            <person name="Mahakham W."/>
            <person name="Heman W."/>
            <person name="Sekimoto H."/>
            <person name="Kawachi M."/>
            <person name="Minakuchi Y."/>
            <person name="Toyoda A."/>
            <person name="Nozaki H."/>
        </authorList>
    </citation>
    <scope>NUCLEOTIDE SEQUENCE [LARGE SCALE GENOMIC DNA]</scope>
    <source>
        <strain evidence="2 3">NIES-4468</strain>
    </source>
</reference>
<sequence>MLSRGFCRTFGVRSPCARPVASAIKFKACNLLLYASTSSVSPVLTTRDGMANDDAIADLKPVLLWRYFKDLTQIPRPSKHEERVLQYLKDFAAERQLPWQQDAVGNLVIRRPGSGGGEGAPCVVVQGHVDMVCEKEPSLDHNFLTDPLALRRDGDWLKAIGTTLGADNGIGVATALALLSSPPSAKLPPLECLFTVDEETGLTGAFNISPDLLTGRTMLNLDTEDWGEVFIGCSGGGDMSLVVEVALEQLTSSSSSLSPTNMTVHTLKLGGLLGGHSGLNIHEGRGNAVQLMARALAAVAAAAGRDGWRLVGLTGGDKRNAIARDASAVVLVAEDKQDAAASAIESLLKDLRTEYGTIETGLSLTLTPAAAAGSPAEALPPALLPADAERLLSLLRGLPHGPLKFSHAVPGLVETSNNVASVKEVPSSLPAHRRYVVVTSTRSSLMAALEATRDVIQGLARLGGCVEVQRGKAYPGWQPDLDSKVLKVTLDAYRDMLGGNQTAKVGAIHAGLECGILGEKFPGMDMVSFGPTIKGAHSPDERVRISTVEPFWELTIKVLERLADVRQ</sequence>
<dbReference type="InterPro" id="IPR001160">
    <property type="entry name" value="Peptidase_M20C"/>
</dbReference>
<dbReference type="SUPFAM" id="SSF53187">
    <property type="entry name" value="Zn-dependent exopeptidases"/>
    <property type="match status" value="1"/>
</dbReference>
<comment type="caution">
    <text evidence="2">The sequence shown here is derived from an EMBL/GenBank/DDBJ whole genome shotgun (WGS) entry which is preliminary data.</text>
</comment>